<feature type="transmembrane region" description="Helical" evidence="5">
    <location>
        <begin position="7"/>
        <end position="26"/>
    </location>
</feature>
<feature type="domain" description="Fatty acid hydroxylase" evidence="6">
    <location>
        <begin position="109"/>
        <end position="242"/>
    </location>
</feature>
<evidence type="ECO:0000313" key="7">
    <source>
        <dbReference type="EMBL" id="NWE76201.1"/>
    </source>
</evidence>
<dbReference type="Pfam" id="PF04116">
    <property type="entry name" value="FA_hydroxylase"/>
    <property type="match status" value="1"/>
</dbReference>
<dbReference type="InterPro" id="IPR006694">
    <property type="entry name" value="Fatty_acid_hydroxylase"/>
</dbReference>
<keyword evidence="2 5" id="KW-0812">Transmembrane</keyword>
<evidence type="ECO:0000256" key="1">
    <source>
        <dbReference type="ARBA" id="ARBA00004370"/>
    </source>
</evidence>
<evidence type="ECO:0000256" key="5">
    <source>
        <dbReference type="SAM" id="Phobius"/>
    </source>
</evidence>
<evidence type="ECO:0000256" key="3">
    <source>
        <dbReference type="ARBA" id="ARBA00022989"/>
    </source>
</evidence>
<keyword evidence="3 5" id="KW-1133">Transmembrane helix</keyword>
<evidence type="ECO:0000259" key="6">
    <source>
        <dbReference type="Pfam" id="PF04116"/>
    </source>
</evidence>
<dbReference type="GO" id="GO:0008610">
    <property type="term" value="P:lipid biosynthetic process"/>
    <property type="evidence" value="ECO:0007669"/>
    <property type="project" value="InterPro"/>
</dbReference>
<name>A0A7Y8FBF6_9PSED</name>
<dbReference type="EMBL" id="JACARF010000013">
    <property type="protein sequence ID" value="NWE76201.1"/>
    <property type="molecule type" value="Genomic_DNA"/>
</dbReference>
<accession>A0A7Y8FBF6</accession>
<dbReference type="PANTHER" id="PTHR11863">
    <property type="entry name" value="STEROL DESATURASE"/>
    <property type="match status" value="1"/>
</dbReference>
<comment type="caution">
    <text evidence="7">The sequence shown here is derived from an EMBL/GenBank/DDBJ whole genome shotgun (WGS) entry which is preliminary data.</text>
</comment>
<evidence type="ECO:0000256" key="4">
    <source>
        <dbReference type="ARBA" id="ARBA00023136"/>
    </source>
</evidence>
<dbReference type="GO" id="GO:0016020">
    <property type="term" value="C:membrane"/>
    <property type="evidence" value="ECO:0007669"/>
    <property type="project" value="UniProtKB-SubCell"/>
</dbReference>
<proteinExistence type="predicted"/>
<reference evidence="7 8" key="1">
    <citation type="submission" date="2020-04" db="EMBL/GenBank/DDBJ databases">
        <title>Molecular characterization of pseudomonads from Agaricus bisporus reveal novel blotch 2 pathogens in Western Europe.</title>
        <authorList>
            <person name="Taparia T."/>
            <person name="Krijger M."/>
            <person name="Haynes E."/>
            <person name="Elpinstone J.G."/>
            <person name="Noble R."/>
            <person name="Van Der Wolf J."/>
        </authorList>
    </citation>
    <scope>NUCLEOTIDE SEQUENCE [LARGE SCALE GENOMIC DNA]</scope>
    <source>
        <strain evidence="7 8">IPO3781</strain>
    </source>
</reference>
<dbReference type="RefSeq" id="WP_177113735.1">
    <property type="nucleotide sequence ID" value="NZ_JACAOQ010000041.1"/>
</dbReference>
<evidence type="ECO:0000256" key="2">
    <source>
        <dbReference type="ARBA" id="ARBA00022692"/>
    </source>
</evidence>
<feature type="transmembrane region" description="Helical" evidence="5">
    <location>
        <begin position="32"/>
        <end position="51"/>
    </location>
</feature>
<dbReference type="GO" id="GO:0016491">
    <property type="term" value="F:oxidoreductase activity"/>
    <property type="evidence" value="ECO:0007669"/>
    <property type="project" value="InterPro"/>
</dbReference>
<feature type="transmembrane region" description="Helical" evidence="5">
    <location>
        <begin position="72"/>
        <end position="92"/>
    </location>
</feature>
<dbReference type="GO" id="GO:0005506">
    <property type="term" value="F:iron ion binding"/>
    <property type="evidence" value="ECO:0007669"/>
    <property type="project" value="InterPro"/>
</dbReference>
<comment type="subcellular location">
    <subcellularLocation>
        <location evidence="1">Membrane</location>
    </subcellularLocation>
</comment>
<feature type="transmembrane region" description="Helical" evidence="5">
    <location>
        <begin position="104"/>
        <end position="125"/>
    </location>
</feature>
<keyword evidence="4 5" id="KW-0472">Membrane</keyword>
<evidence type="ECO:0000313" key="8">
    <source>
        <dbReference type="Proteomes" id="UP000537188"/>
    </source>
</evidence>
<dbReference type="InterPro" id="IPR050307">
    <property type="entry name" value="Sterol_Desaturase_Related"/>
</dbReference>
<feature type="transmembrane region" description="Helical" evidence="5">
    <location>
        <begin position="169"/>
        <end position="192"/>
    </location>
</feature>
<organism evidence="7 8">
    <name type="scientific">Pseudomonas yamanorum</name>
    <dbReference type="NCBI Taxonomy" id="515393"/>
    <lineage>
        <taxon>Bacteria</taxon>
        <taxon>Pseudomonadati</taxon>
        <taxon>Pseudomonadota</taxon>
        <taxon>Gammaproteobacteria</taxon>
        <taxon>Pseudomonadales</taxon>
        <taxon>Pseudomonadaceae</taxon>
        <taxon>Pseudomonas</taxon>
    </lineage>
</organism>
<dbReference type="AlphaFoldDB" id="A0A7Y8FBF6"/>
<dbReference type="Proteomes" id="UP000537188">
    <property type="component" value="Unassembled WGS sequence"/>
</dbReference>
<protein>
    <submittedName>
        <fullName evidence="7">Sterol desaturase family protein</fullName>
    </submittedName>
</protein>
<gene>
    <name evidence="7" type="ORF">HX828_11595</name>
</gene>
<sequence>MKRLMTWVYGPVFWVGFIGWALWLVQVDAPQWLGLVFVTAVAVSFIAEGWMPYEPQWNRNQGDRRRDMIHALVNESLNAVGLLSLPVLTALLAFDGVWPRAWPLWEQLLLAIFIADAGITLMHYASHRVAALWRLHAVHHSVQRLYGFNGLMKHPLHQMLEATAGLAPLILLGIPTDVALLLALAIAIQLLLQHSNVDMRLGPLRWVFAWAPVHRFHHMKYGRAGDVNFGLFFNLWDWLLGTAFYRQDYRMGQGDLGIGSRPDFPRDYVAQLCDPFKTVRLSKEPPVPVELVQDAHMQVAQRCPGGDAE</sequence>